<keyword evidence="3" id="KW-1185">Reference proteome</keyword>
<proteinExistence type="predicted"/>
<reference evidence="2 3" key="1">
    <citation type="journal article" date="2018" name="Biotechnol. Biofuels">
        <title>Integrative visual omics of the white-rot fungus Polyporus brumalis exposes the biotechnological potential of its oxidative enzymes for delignifying raw plant biomass.</title>
        <authorList>
            <person name="Miyauchi S."/>
            <person name="Rancon A."/>
            <person name="Drula E."/>
            <person name="Hage H."/>
            <person name="Chaduli D."/>
            <person name="Favel A."/>
            <person name="Grisel S."/>
            <person name="Henrissat B."/>
            <person name="Herpoel-Gimbert I."/>
            <person name="Ruiz-Duenas F.J."/>
            <person name="Chevret D."/>
            <person name="Hainaut M."/>
            <person name="Lin J."/>
            <person name="Wang M."/>
            <person name="Pangilinan J."/>
            <person name="Lipzen A."/>
            <person name="Lesage-Meessen L."/>
            <person name="Navarro D."/>
            <person name="Riley R."/>
            <person name="Grigoriev I.V."/>
            <person name="Zhou S."/>
            <person name="Raouche S."/>
            <person name="Rosso M.N."/>
        </authorList>
    </citation>
    <scope>NUCLEOTIDE SEQUENCE [LARGE SCALE GENOMIC DNA]</scope>
    <source>
        <strain evidence="2 3">BRFM 1820</strain>
    </source>
</reference>
<protein>
    <submittedName>
        <fullName evidence="2">Uncharacterized protein</fullName>
    </submittedName>
</protein>
<feature type="region of interest" description="Disordered" evidence="1">
    <location>
        <begin position="89"/>
        <end position="131"/>
    </location>
</feature>
<evidence type="ECO:0000313" key="3">
    <source>
        <dbReference type="Proteomes" id="UP000256964"/>
    </source>
</evidence>
<feature type="compositionally biased region" description="Basic residues" evidence="1">
    <location>
        <begin position="91"/>
        <end position="109"/>
    </location>
</feature>
<evidence type="ECO:0000313" key="2">
    <source>
        <dbReference type="EMBL" id="RDX50730.1"/>
    </source>
</evidence>
<evidence type="ECO:0000256" key="1">
    <source>
        <dbReference type="SAM" id="MobiDB-lite"/>
    </source>
</evidence>
<gene>
    <name evidence="2" type="ORF">OH76DRAFT_437784</name>
</gene>
<feature type="compositionally biased region" description="Polar residues" evidence="1">
    <location>
        <begin position="111"/>
        <end position="129"/>
    </location>
</feature>
<organism evidence="2 3">
    <name type="scientific">Lentinus brumalis</name>
    <dbReference type="NCBI Taxonomy" id="2498619"/>
    <lineage>
        <taxon>Eukaryota</taxon>
        <taxon>Fungi</taxon>
        <taxon>Dikarya</taxon>
        <taxon>Basidiomycota</taxon>
        <taxon>Agaricomycotina</taxon>
        <taxon>Agaricomycetes</taxon>
        <taxon>Polyporales</taxon>
        <taxon>Polyporaceae</taxon>
        <taxon>Lentinus</taxon>
    </lineage>
</organism>
<accession>A0A371DDZ3</accession>
<dbReference type="AlphaFoldDB" id="A0A371DDZ3"/>
<dbReference type="EMBL" id="KZ857398">
    <property type="protein sequence ID" value="RDX50730.1"/>
    <property type="molecule type" value="Genomic_DNA"/>
</dbReference>
<sequence length="174" mass="19257">MQLLCFVSLSPPISTYLSHLDSLRPPGPQSHNPHLHLLSGARARVRRLLFPSVLLLSVVYIPGSLTCKSHWASGRIRPSILRHSPFSNLHAHARGPRARKGKPAARCTKHPQASRQPTGYRSASASQNARRMARVATYHHSVFSMQYSMPNGRPTTCTLEAKILCFRSPDLPGP</sequence>
<name>A0A371DDZ3_9APHY</name>
<dbReference type="Proteomes" id="UP000256964">
    <property type="component" value="Unassembled WGS sequence"/>
</dbReference>